<organism evidence="6 7">
    <name type="scientific">Chanos chanos</name>
    <name type="common">Milkfish</name>
    <name type="synonym">Mugil chanos</name>
    <dbReference type="NCBI Taxonomy" id="29144"/>
    <lineage>
        <taxon>Eukaryota</taxon>
        <taxon>Metazoa</taxon>
        <taxon>Chordata</taxon>
        <taxon>Craniata</taxon>
        <taxon>Vertebrata</taxon>
        <taxon>Euteleostomi</taxon>
        <taxon>Actinopterygii</taxon>
        <taxon>Neopterygii</taxon>
        <taxon>Teleostei</taxon>
        <taxon>Ostariophysi</taxon>
        <taxon>Gonorynchiformes</taxon>
        <taxon>Chanidae</taxon>
        <taxon>Chanos</taxon>
    </lineage>
</organism>
<keyword evidence="3" id="KW-1015">Disulfide bond</keyword>
<dbReference type="PANTHER" id="PTHR10517">
    <property type="entry name" value="FOLATE RECEPTOR"/>
    <property type="match status" value="1"/>
</dbReference>
<keyword evidence="6" id="KW-1185">Reference proteome</keyword>
<name>A0A6J2WLN3_CHACN</name>
<dbReference type="Proteomes" id="UP000504632">
    <property type="component" value="Chromosome 13"/>
</dbReference>
<dbReference type="OrthoDB" id="5982417at2759"/>
<proteinExistence type="inferred from homology"/>
<dbReference type="GO" id="GO:0032217">
    <property type="term" value="F:riboflavin transmembrane transporter activity"/>
    <property type="evidence" value="ECO:0007669"/>
    <property type="project" value="TreeGrafter"/>
</dbReference>
<feature type="compositionally biased region" description="Low complexity" evidence="4">
    <location>
        <begin position="299"/>
        <end position="314"/>
    </location>
</feature>
<feature type="domain" description="Folate receptor-like" evidence="5">
    <location>
        <begin position="85"/>
        <end position="255"/>
    </location>
</feature>
<dbReference type="AlphaFoldDB" id="A0A6J2WLN3"/>
<dbReference type="CTD" id="83546"/>
<dbReference type="InParanoid" id="A0A6J2WLN3"/>
<evidence type="ECO:0000256" key="4">
    <source>
        <dbReference type="SAM" id="MobiDB-lite"/>
    </source>
</evidence>
<dbReference type="PANTHER" id="PTHR10517:SF25">
    <property type="entry name" value="RETBINDIN ISOFORM X1"/>
    <property type="match status" value="1"/>
</dbReference>
<dbReference type="Pfam" id="PF03024">
    <property type="entry name" value="Folate_rec"/>
    <property type="match status" value="1"/>
</dbReference>
<evidence type="ECO:0000256" key="3">
    <source>
        <dbReference type="ARBA" id="ARBA00023157"/>
    </source>
</evidence>
<reference evidence="7" key="1">
    <citation type="submission" date="2025-08" db="UniProtKB">
        <authorList>
            <consortium name="RefSeq"/>
        </authorList>
    </citation>
    <scope>IDENTIFICATION</scope>
</reference>
<feature type="region of interest" description="Disordered" evidence="4">
    <location>
        <begin position="272"/>
        <end position="333"/>
    </location>
</feature>
<comment type="similarity">
    <text evidence="1">Belongs to the folate receptor family.</text>
</comment>
<evidence type="ECO:0000259" key="5">
    <source>
        <dbReference type="Pfam" id="PF03024"/>
    </source>
</evidence>
<dbReference type="FunCoup" id="A0A6J2WLN3">
    <property type="interactions" value="155"/>
</dbReference>
<dbReference type="GO" id="GO:0009897">
    <property type="term" value="C:external side of plasma membrane"/>
    <property type="evidence" value="ECO:0007669"/>
    <property type="project" value="TreeGrafter"/>
</dbReference>
<dbReference type="RefSeq" id="XP_030646460.1">
    <property type="nucleotide sequence ID" value="XM_030790600.1"/>
</dbReference>
<gene>
    <name evidence="7" type="primary">rtbdn</name>
</gene>
<evidence type="ECO:0000256" key="1">
    <source>
        <dbReference type="ARBA" id="ARBA00007932"/>
    </source>
</evidence>
<dbReference type="InterPro" id="IPR018143">
    <property type="entry name" value="Folate_rcpt-like"/>
</dbReference>
<evidence type="ECO:0000313" key="6">
    <source>
        <dbReference type="Proteomes" id="UP000504632"/>
    </source>
</evidence>
<dbReference type="InterPro" id="IPR004269">
    <property type="entry name" value="Folate_rcpt"/>
</dbReference>
<accession>A0A6J2WLN3</accession>
<dbReference type="GO" id="GO:1902444">
    <property type="term" value="F:riboflavin binding"/>
    <property type="evidence" value="ECO:0007669"/>
    <property type="project" value="TreeGrafter"/>
</dbReference>
<dbReference type="GeneID" id="115826716"/>
<protein>
    <submittedName>
        <fullName evidence="7">Retbindin</fullName>
    </submittedName>
</protein>
<dbReference type="GO" id="GO:0038023">
    <property type="term" value="F:signaling receptor activity"/>
    <property type="evidence" value="ECO:0007669"/>
    <property type="project" value="TreeGrafter"/>
</dbReference>
<keyword evidence="2" id="KW-0732">Signal</keyword>
<evidence type="ECO:0000313" key="7">
    <source>
        <dbReference type="RefSeq" id="XP_030646460.1"/>
    </source>
</evidence>
<evidence type="ECO:0000256" key="2">
    <source>
        <dbReference type="ARBA" id="ARBA00022729"/>
    </source>
</evidence>
<sequence>MHSTPSHHQTTGLPVHNQNQYRIQLLGEIRTDSDPGERALQSLNTARDEKLSEKQVPIMGGPKELAVFACFASTLFASVRCQEGTCLQDGRHKATPSPEPYLKECSLYMENACCSEADVLDLAASAPLVENMPWDKCGALSPVCEAFLKRVVCFYRCSPDAARWPHPHRGSSLKAVPLCHSLCRDWFEACKLDMTCARDWATDPSGQNCTGSCVQYQQMYQHGRDLCESVWGDAFVTVDDEAEEEDPEGRSCGCLTLSASDRDVMAALRAQEEFPEELDTTKTSLPQYRAPCHSPPQPSSASAPRQARRSNSNSILRKRSVLVTDTEGSGSGF</sequence>